<reference evidence="1" key="1">
    <citation type="submission" date="2020-08" db="EMBL/GenBank/DDBJ databases">
        <title>Genome sequencing and assembly of the red palm weevil Rhynchophorus ferrugineus.</title>
        <authorList>
            <person name="Dias G.B."/>
            <person name="Bergman C.M."/>
            <person name="Manee M."/>
        </authorList>
    </citation>
    <scope>NUCLEOTIDE SEQUENCE</scope>
    <source>
        <strain evidence="1">AA-2017</strain>
        <tissue evidence="1">Whole larva</tissue>
    </source>
</reference>
<name>A0A834ML44_RHYFE</name>
<dbReference type="AlphaFoldDB" id="A0A834ML44"/>
<gene>
    <name evidence="1" type="ORF">GWI33_004602</name>
</gene>
<keyword evidence="2" id="KW-1185">Reference proteome</keyword>
<evidence type="ECO:0000313" key="1">
    <source>
        <dbReference type="EMBL" id="KAF7286561.1"/>
    </source>
</evidence>
<sequence length="78" mass="9251">MKTQEDDTLFRPHLLPIKQVQGNLWDYIRSDQALLIPYRDVSAPKCYAYKKLIYADLRELLIKLLMMPNWLVKRTSGL</sequence>
<comment type="caution">
    <text evidence="1">The sequence shown here is derived from an EMBL/GenBank/DDBJ whole genome shotgun (WGS) entry which is preliminary data.</text>
</comment>
<proteinExistence type="predicted"/>
<accession>A0A834ML44</accession>
<dbReference type="Proteomes" id="UP000625711">
    <property type="component" value="Unassembled WGS sequence"/>
</dbReference>
<dbReference type="EMBL" id="JAACXV010000023">
    <property type="protein sequence ID" value="KAF7286561.1"/>
    <property type="molecule type" value="Genomic_DNA"/>
</dbReference>
<evidence type="ECO:0000313" key="2">
    <source>
        <dbReference type="Proteomes" id="UP000625711"/>
    </source>
</evidence>
<protein>
    <submittedName>
        <fullName evidence="1">Uncharacterized protein</fullName>
    </submittedName>
</protein>
<organism evidence="1 2">
    <name type="scientific">Rhynchophorus ferrugineus</name>
    <name type="common">Red palm weevil</name>
    <name type="synonym">Curculio ferrugineus</name>
    <dbReference type="NCBI Taxonomy" id="354439"/>
    <lineage>
        <taxon>Eukaryota</taxon>
        <taxon>Metazoa</taxon>
        <taxon>Ecdysozoa</taxon>
        <taxon>Arthropoda</taxon>
        <taxon>Hexapoda</taxon>
        <taxon>Insecta</taxon>
        <taxon>Pterygota</taxon>
        <taxon>Neoptera</taxon>
        <taxon>Endopterygota</taxon>
        <taxon>Coleoptera</taxon>
        <taxon>Polyphaga</taxon>
        <taxon>Cucujiformia</taxon>
        <taxon>Curculionidae</taxon>
        <taxon>Dryophthorinae</taxon>
        <taxon>Rhynchophorus</taxon>
    </lineage>
</organism>